<protein>
    <submittedName>
        <fullName evidence="1">Putative secreted protein</fullName>
    </submittedName>
</protein>
<proteinExistence type="predicted"/>
<sequence>MFLCISVSLRILRHLSETVYFQKRSISNQNQVFCCHHHRHEVSHENIASLIGCSRFKRLRIAPSCSLVSSRTRSQQFVSI</sequence>
<dbReference type="EMBL" id="GIFC01002221">
    <property type="protein sequence ID" value="MXU84304.1"/>
    <property type="molecule type" value="Transcribed_RNA"/>
</dbReference>
<organism evidence="1">
    <name type="scientific">Ixodes ricinus</name>
    <name type="common">Common tick</name>
    <name type="synonym">Acarus ricinus</name>
    <dbReference type="NCBI Taxonomy" id="34613"/>
    <lineage>
        <taxon>Eukaryota</taxon>
        <taxon>Metazoa</taxon>
        <taxon>Ecdysozoa</taxon>
        <taxon>Arthropoda</taxon>
        <taxon>Chelicerata</taxon>
        <taxon>Arachnida</taxon>
        <taxon>Acari</taxon>
        <taxon>Parasitiformes</taxon>
        <taxon>Ixodida</taxon>
        <taxon>Ixodoidea</taxon>
        <taxon>Ixodidae</taxon>
        <taxon>Ixodinae</taxon>
        <taxon>Ixodes</taxon>
    </lineage>
</organism>
<accession>A0A6B0U674</accession>
<dbReference type="AlphaFoldDB" id="A0A6B0U674"/>
<reference evidence="1" key="1">
    <citation type="submission" date="2019-12" db="EMBL/GenBank/DDBJ databases">
        <title>An insight into the sialome of adult female Ixodes ricinus ticks feeding for 6 days.</title>
        <authorList>
            <person name="Perner J."/>
            <person name="Ribeiro J.M.C."/>
        </authorList>
    </citation>
    <scope>NUCLEOTIDE SEQUENCE</scope>
    <source>
        <strain evidence="1">Semi-engorged</strain>
        <tissue evidence="1">Salivary glands</tissue>
    </source>
</reference>
<evidence type="ECO:0000313" key="1">
    <source>
        <dbReference type="EMBL" id="MXU84304.1"/>
    </source>
</evidence>
<name>A0A6B0U674_IXORI</name>